<dbReference type="EMBL" id="BARS01029946">
    <property type="protein sequence ID" value="GAG10418.1"/>
    <property type="molecule type" value="Genomic_DNA"/>
</dbReference>
<accession>X0VD53</accession>
<organism evidence="2">
    <name type="scientific">marine sediment metagenome</name>
    <dbReference type="NCBI Taxonomy" id="412755"/>
    <lineage>
        <taxon>unclassified sequences</taxon>
        <taxon>metagenomes</taxon>
        <taxon>ecological metagenomes</taxon>
    </lineage>
</organism>
<name>X0VD53_9ZZZZ</name>
<reference evidence="2" key="1">
    <citation type="journal article" date="2014" name="Front. Microbiol.">
        <title>High frequency of phylogenetically diverse reductive dehalogenase-homologous genes in deep subseafloor sedimentary metagenomes.</title>
        <authorList>
            <person name="Kawai M."/>
            <person name="Futagami T."/>
            <person name="Toyoda A."/>
            <person name="Takaki Y."/>
            <person name="Nishi S."/>
            <person name="Hori S."/>
            <person name="Arai W."/>
            <person name="Tsubouchi T."/>
            <person name="Morono Y."/>
            <person name="Uchiyama I."/>
            <person name="Ito T."/>
            <person name="Fujiyama A."/>
            <person name="Inagaki F."/>
            <person name="Takami H."/>
        </authorList>
    </citation>
    <scope>NUCLEOTIDE SEQUENCE</scope>
    <source>
        <strain evidence="2">Expedition CK06-06</strain>
    </source>
</reference>
<gene>
    <name evidence="2" type="ORF">S01H1_46752</name>
</gene>
<feature type="transmembrane region" description="Helical" evidence="1">
    <location>
        <begin position="107"/>
        <end position="126"/>
    </location>
</feature>
<keyword evidence="1" id="KW-0472">Membrane</keyword>
<feature type="non-terminal residue" evidence="2">
    <location>
        <position position="1"/>
    </location>
</feature>
<sequence>HLIDCLLSSSHIPRLTDGNLRYKERYMDGITPYIFNDAKRETLIIELMTSKKLLRSITFKKEVNSYFRLLAGVADASQFFSDGHSDMCMYYKNWSYIDFLIHRGKELFVFFIFSLIELIYACKIYIPNSLTKTTIYHGCSKVLHEVCGDTFSHIIA</sequence>
<evidence type="ECO:0000313" key="2">
    <source>
        <dbReference type="EMBL" id="GAG10418.1"/>
    </source>
</evidence>
<comment type="caution">
    <text evidence="2">The sequence shown here is derived from an EMBL/GenBank/DDBJ whole genome shotgun (WGS) entry which is preliminary data.</text>
</comment>
<keyword evidence="1" id="KW-1133">Transmembrane helix</keyword>
<dbReference type="AlphaFoldDB" id="X0VD53"/>
<proteinExistence type="predicted"/>
<keyword evidence="1" id="KW-0812">Transmembrane</keyword>
<protein>
    <submittedName>
        <fullName evidence="2">Uncharacterized protein</fullName>
    </submittedName>
</protein>
<evidence type="ECO:0000256" key="1">
    <source>
        <dbReference type="SAM" id="Phobius"/>
    </source>
</evidence>